<evidence type="ECO:0000313" key="2">
    <source>
        <dbReference type="Proteomes" id="UP001239111"/>
    </source>
</evidence>
<proteinExistence type="predicted"/>
<evidence type="ECO:0000313" key="1">
    <source>
        <dbReference type="EMBL" id="KAJ8676140.1"/>
    </source>
</evidence>
<dbReference type="EMBL" id="CM056742">
    <property type="protein sequence ID" value="KAJ8676140.1"/>
    <property type="molecule type" value="Genomic_DNA"/>
</dbReference>
<keyword evidence="2" id="KW-1185">Reference proteome</keyword>
<gene>
    <name evidence="1" type="ORF">QAD02_011926</name>
</gene>
<name>A0ACC2P2Y3_9HYME</name>
<sequence length="521" mass="60114">MAIRREITQTSIMKVFGRRKLPVLIVFSFVGLLLSTILGVFVAPRRSNGQQILGTACLDSLDDNGTFSGADEWFYTWPTRNCKDVNTHQITNESQQIVYTFVMPLSKDQKSSHYSRWHHSLTGILHIDIFHWGRRVVPHTVPVKIDARLASRNKNEPENEWTTYASSVIKRKLDCNIERPQMDHERKCDPLLLFELGSVFHDYYLLNIRLLDGPIVGNVTDLWLTTLNQDARFMKVWLVLKGVSFLLTFITLCWYCTRIRMLHRSTTVLESMLLSLGFALCILNLPFEYLDLLFNVVYMLLLEDIKQGIFYTLLFSFWVVLVGEHFMVDEDETCFRSYWRYLTAVVVVGIILVLFDILEQETKLLSPFYTIWSSEFGAMLAVSFVTVISVLAGIYLLFLFYETWEVSMNIDTKTPVIPNASIDQSSHNEAAIYRLKLLMIATLICASVTAVSFILELIGRSQKKWDTDMYFSMSSGFLIGIYGMWNIYYIALLCVYAPSYEPSPLELSSVINFRKDSMFSK</sequence>
<reference evidence="1" key="1">
    <citation type="submission" date="2023-04" db="EMBL/GenBank/DDBJ databases">
        <title>A chromosome-level genome assembly of the parasitoid wasp Eretmocerus hayati.</title>
        <authorList>
            <person name="Zhong Y."/>
            <person name="Liu S."/>
            <person name="Liu Y."/>
        </authorList>
    </citation>
    <scope>NUCLEOTIDE SEQUENCE</scope>
    <source>
        <strain evidence="1">ZJU_SS_LIU_2023</strain>
    </source>
</reference>
<dbReference type="Proteomes" id="UP001239111">
    <property type="component" value="Chromosome 2"/>
</dbReference>
<organism evidence="1 2">
    <name type="scientific">Eretmocerus hayati</name>
    <dbReference type="NCBI Taxonomy" id="131215"/>
    <lineage>
        <taxon>Eukaryota</taxon>
        <taxon>Metazoa</taxon>
        <taxon>Ecdysozoa</taxon>
        <taxon>Arthropoda</taxon>
        <taxon>Hexapoda</taxon>
        <taxon>Insecta</taxon>
        <taxon>Pterygota</taxon>
        <taxon>Neoptera</taxon>
        <taxon>Endopterygota</taxon>
        <taxon>Hymenoptera</taxon>
        <taxon>Apocrita</taxon>
        <taxon>Proctotrupomorpha</taxon>
        <taxon>Chalcidoidea</taxon>
        <taxon>Aphelinidae</taxon>
        <taxon>Aphelininae</taxon>
        <taxon>Eretmocerus</taxon>
    </lineage>
</organism>
<accession>A0ACC2P2Y3</accession>
<comment type="caution">
    <text evidence="1">The sequence shown here is derived from an EMBL/GenBank/DDBJ whole genome shotgun (WGS) entry which is preliminary data.</text>
</comment>
<protein>
    <submittedName>
        <fullName evidence="1">Uncharacterized protein</fullName>
    </submittedName>
</protein>